<protein>
    <submittedName>
        <fullName evidence="1">Uncharacterized protein</fullName>
    </submittedName>
</protein>
<dbReference type="Proteomes" id="UP000588051">
    <property type="component" value="Unassembled WGS sequence"/>
</dbReference>
<gene>
    <name evidence="1" type="ORF">HV832_14350</name>
</gene>
<name>A0A850QI92_9BURK</name>
<organism evidence="1 2">
    <name type="scientific">Undibacterium oligocarboniphilum</name>
    <dbReference type="NCBI Taxonomy" id="666702"/>
    <lineage>
        <taxon>Bacteria</taxon>
        <taxon>Pseudomonadati</taxon>
        <taxon>Pseudomonadota</taxon>
        <taxon>Betaproteobacteria</taxon>
        <taxon>Burkholderiales</taxon>
        <taxon>Oxalobacteraceae</taxon>
        <taxon>Undibacterium</taxon>
    </lineage>
</organism>
<accession>A0A850QI92</accession>
<reference evidence="1 2" key="1">
    <citation type="submission" date="2020-06" db="EMBL/GenBank/DDBJ databases">
        <authorList>
            <person name="Qiu C."/>
            <person name="Liu Z."/>
        </authorList>
    </citation>
    <scope>NUCLEOTIDE SEQUENCE [LARGE SCALE GENOMIC DNA]</scope>
    <source>
        <strain evidence="1 2">EM 1</strain>
    </source>
</reference>
<dbReference type="AlphaFoldDB" id="A0A850QI92"/>
<evidence type="ECO:0000313" key="2">
    <source>
        <dbReference type="Proteomes" id="UP000588051"/>
    </source>
</evidence>
<sequence>MYDQLGLENQRYRIFTLYPDLSKACESAISFIGTKFPGEKDVLIHEMLLDAFNGFKAASTGDSNPRHQFILGLCARAIYLYRIRYCANLELPGDVWTPMEQKITDFEKSHDHVTVLNEPDPQYIDQESASKLFAARILPGYLYREVFLSDSSYDNAA</sequence>
<keyword evidence="2" id="KW-1185">Reference proteome</keyword>
<comment type="caution">
    <text evidence="1">The sequence shown here is derived from an EMBL/GenBank/DDBJ whole genome shotgun (WGS) entry which is preliminary data.</text>
</comment>
<dbReference type="EMBL" id="JABXYJ010000008">
    <property type="protein sequence ID" value="NVO79008.1"/>
    <property type="molecule type" value="Genomic_DNA"/>
</dbReference>
<proteinExistence type="predicted"/>
<dbReference type="RefSeq" id="WP_176804542.1">
    <property type="nucleotide sequence ID" value="NZ_JABXYJ010000008.1"/>
</dbReference>
<evidence type="ECO:0000313" key="1">
    <source>
        <dbReference type="EMBL" id="NVO79008.1"/>
    </source>
</evidence>